<name>A0A0W0FIQ0_MONRR</name>
<dbReference type="EMBL" id="LATX01001919">
    <property type="protein sequence ID" value="KTB36207.1"/>
    <property type="molecule type" value="Genomic_DNA"/>
</dbReference>
<evidence type="ECO:0000313" key="1">
    <source>
        <dbReference type="EMBL" id="KTB36207.1"/>
    </source>
</evidence>
<dbReference type="Proteomes" id="UP000054988">
    <property type="component" value="Unassembled WGS sequence"/>
</dbReference>
<reference evidence="1 2" key="1">
    <citation type="submission" date="2015-12" db="EMBL/GenBank/DDBJ databases">
        <title>Draft genome sequence of Moniliophthora roreri, the causal agent of frosty pod rot of cacao.</title>
        <authorList>
            <person name="Aime M.C."/>
            <person name="Diaz-Valderrama J.R."/>
            <person name="Kijpornyongpan T."/>
            <person name="Phillips-Mora W."/>
        </authorList>
    </citation>
    <scope>NUCLEOTIDE SEQUENCE [LARGE SCALE GENOMIC DNA]</scope>
    <source>
        <strain evidence="1 2">MCA 2952</strain>
    </source>
</reference>
<comment type="caution">
    <text evidence="1">The sequence shown here is derived from an EMBL/GenBank/DDBJ whole genome shotgun (WGS) entry which is preliminary data.</text>
</comment>
<organism evidence="1 2">
    <name type="scientific">Moniliophthora roreri</name>
    <name type="common">Frosty pod rot fungus</name>
    <name type="synonym">Monilia roreri</name>
    <dbReference type="NCBI Taxonomy" id="221103"/>
    <lineage>
        <taxon>Eukaryota</taxon>
        <taxon>Fungi</taxon>
        <taxon>Dikarya</taxon>
        <taxon>Basidiomycota</taxon>
        <taxon>Agaricomycotina</taxon>
        <taxon>Agaricomycetes</taxon>
        <taxon>Agaricomycetidae</taxon>
        <taxon>Agaricales</taxon>
        <taxon>Marasmiineae</taxon>
        <taxon>Marasmiaceae</taxon>
        <taxon>Moniliophthora</taxon>
    </lineage>
</organism>
<dbReference type="AlphaFoldDB" id="A0A0W0FIQ0"/>
<gene>
    <name evidence="1" type="ORF">WG66_11161</name>
</gene>
<protein>
    <recommendedName>
        <fullName evidence="3">Fungal-type protein kinase domain-containing protein</fullName>
    </recommendedName>
</protein>
<proteinExistence type="predicted"/>
<evidence type="ECO:0008006" key="3">
    <source>
        <dbReference type="Google" id="ProtNLM"/>
    </source>
</evidence>
<accession>A0A0W0FIQ0</accession>
<evidence type="ECO:0000313" key="2">
    <source>
        <dbReference type="Proteomes" id="UP000054988"/>
    </source>
</evidence>
<sequence length="220" mass="24658">MLPNDSGSSLGSHLVVTDILDLEGNAWDVVHFFAALERSSDEVFGFDRSVKRFYDRTTQIVHYRYTVGNKIYQTTRINNTHKAHNLLGRATRIWELREALFHPTSRLDTSLEVKFLCSKIFKIPEDAPTEKEILEGIRDKIDKIIACERVPIRSDEDLLQDTVDNSTNFLREMIPASPPIMFALRLSKNVPAETPSAPISGSTYAKPYGAVPGPSVAGPL</sequence>